<comment type="caution">
    <text evidence="2">The sequence shown here is derived from an EMBL/GenBank/DDBJ whole genome shotgun (WGS) entry which is preliminary data.</text>
</comment>
<keyword evidence="3" id="KW-1185">Reference proteome</keyword>
<evidence type="ECO:0000256" key="1">
    <source>
        <dbReference type="SAM" id="MobiDB-lite"/>
    </source>
</evidence>
<feature type="non-terminal residue" evidence="2">
    <location>
        <position position="108"/>
    </location>
</feature>
<dbReference type="AlphaFoldDB" id="A0AAN8EXA8"/>
<feature type="compositionally biased region" description="Polar residues" evidence="1">
    <location>
        <begin position="48"/>
        <end position="67"/>
    </location>
</feature>
<evidence type="ECO:0000313" key="3">
    <source>
        <dbReference type="Proteomes" id="UP001331761"/>
    </source>
</evidence>
<gene>
    <name evidence="2" type="ORF">GCK32_013174</name>
</gene>
<sequence length="108" mass="12705">MQSFQNSGRNQKSEQQSIPRKAYVPRKCRASTHDSFGKGSTKVKKPSEMTSTSKSISTEGSQRSSVGDTHKRRLRRKHRLRFFIRKRARQYVYAKIQMRHKPSDESYR</sequence>
<reference evidence="2 3" key="1">
    <citation type="submission" date="2019-10" db="EMBL/GenBank/DDBJ databases">
        <title>Assembly and Annotation for the nematode Trichostrongylus colubriformis.</title>
        <authorList>
            <person name="Martin J."/>
        </authorList>
    </citation>
    <scope>NUCLEOTIDE SEQUENCE [LARGE SCALE GENOMIC DNA]</scope>
    <source>
        <strain evidence="2">G859</strain>
        <tissue evidence="2">Whole worm</tissue>
    </source>
</reference>
<protein>
    <submittedName>
        <fullName evidence="2">Uncharacterized protein</fullName>
    </submittedName>
</protein>
<evidence type="ECO:0000313" key="2">
    <source>
        <dbReference type="EMBL" id="KAK5965199.1"/>
    </source>
</evidence>
<dbReference type="Proteomes" id="UP001331761">
    <property type="component" value="Unassembled WGS sequence"/>
</dbReference>
<name>A0AAN8EXA8_TRICO</name>
<feature type="region of interest" description="Disordered" evidence="1">
    <location>
        <begin position="1"/>
        <end position="77"/>
    </location>
</feature>
<accession>A0AAN8EXA8</accession>
<organism evidence="2 3">
    <name type="scientific">Trichostrongylus colubriformis</name>
    <name type="common">Black scour worm</name>
    <dbReference type="NCBI Taxonomy" id="6319"/>
    <lineage>
        <taxon>Eukaryota</taxon>
        <taxon>Metazoa</taxon>
        <taxon>Ecdysozoa</taxon>
        <taxon>Nematoda</taxon>
        <taxon>Chromadorea</taxon>
        <taxon>Rhabditida</taxon>
        <taxon>Rhabditina</taxon>
        <taxon>Rhabditomorpha</taxon>
        <taxon>Strongyloidea</taxon>
        <taxon>Trichostrongylidae</taxon>
        <taxon>Trichostrongylus</taxon>
    </lineage>
</organism>
<dbReference type="EMBL" id="WIXE01024878">
    <property type="protein sequence ID" value="KAK5965199.1"/>
    <property type="molecule type" value="Genomic_DNA"/>
</dbReference>
<feature type="compositionally biased region" description="Polar residues" evidence="1">
    <location>
        <begin position="1"/>
        <end position="18"/>
    </location>
</feature>
<proteinExistence type="predicted"/>